<dbReference type="AlphaFoldDB" id="A0A9Q0GC64"/>
<dbReference type="GO" id="GO:0005516">
    <property type="term" value="F:calmodulin binding"/>
    <property type="evidence" value="ECO:0007669"/>
    <property type="project" value="InterPro"/>
</dbReference>
<dbReference type="PANTHER" id="PTHR33923:SF3">
    <property type="entry name" value="CALMODULIN BINDING PROTEIN PICBP"/>
    <property type="match status" value="1"/>
</dbReference>
<evidence type="ECO:0000313" key="3">
    <source>
        <dbReference type="Proteomes" id="UP001141552"/>
    </source>
</evidence>
<dbReference type="PANTHER" id="PTHR33923">
    <property type="entry name" value="CALMODULIN-BINDING PROTEIN-RELATED"/>
    <property type="match status" value="1"/>
</dbReference>
<evidence type="ECO:0000256" key="1">
    <source>
        <dbReference type="SAM" id="MobiDB-lite"/>
    </source>
</evidence>
<feature type="compositionally biased region" description="Low complexity" evidence="1">
    <location>
        <begin position="1"/>
        <end position="26"/>
    </location>
</feature>
<dbReference type="EMBL" id="JAKUCV010001293">
    <property type="protein sequence ID" value="KAJ4847013.1"/>
    <property type="molecule type" value="Genomic_DNA"/>
</dbReference>
<keyword evidence="3" id="KW-1185">Reference proteome</keyword>
<feature type="compositionally biased region" description="Basic and acidic residues" evidence="1">
    <location>
        <begin position="30"/>
        <end position="45"/>
    </location>
</feature>
<proteinExistence type="predicted"/>
<evidence type="ECO:0000313" key="2">
    <source>
        <dbReference type="EMBL" id="KAJ4847013.1"/>
    </source>
</evidence>
<comment type="caution">
    <text evidence="2">The sequence shown here is derived from an EMBL/GenBank/DDBJ whole genome shotgun (WGS) entry which is preliminary data.</text>
</comment>
<dbReference type="Proteomes" id="UP001141552">
    <property type="component" value="Unassembled WGS sequence"/>
</dbReference>
<name>A0A9Q0GC64_9ROSI</name>
<organism evidence="2 3">
    <name type="scientific">Turnera subulata</name>
    <dbReference type="NCBI Taxonomy" id="218843"/>
    <lineage>
        <taxon>Eukaryota</taxon>
        <taxon>Viridiplantae</taxon>
        <taxon>Streptophyta</taxon>
        <taxon>Embryophyta</taxon>
        <taxon>Tracheophyta</taxon>
        <taxon>Spermatophyta</taxon>
        <taxon>Magnoliopsida</taxon>
        <taxon>eudicotyledons</taxon>
        <taxon>Gunneridae</taxon>
        <taxon>Pentapetalae</taxon>
        <taxon>rosids</taxon>
        <taxon>fabids</taxon>
        <taxon>Malpighiales</taxon>
        <taxon>Passifloraceae</taxon>
        <taxon>Turnera</taxon>
    </lineage>
</organism>
<reference evidence="2" key="2">
    <citation type="journal article" date="2023" name="Plants (Basel)">
        <title>Annotation of the Turnera subulata (Passifloraceae) Draft Genome Reveals the S-Locus Evolved after the Divergence of Turneroideae from Passifloroideae in a Stepwise Manner.</title>
        <authorList>
            <person name="Henning P.M."/>
            <person name="Roalson E.H."/>
            <person name="Mir W."/>
            <person name="McCubbin A.G."/>
            <person name="Shore J.S."/>
        </authorList>
    </citation>
    <scope>NUCLEOTIDE SEQUENCE</scope>
    <source>
        <strain evidence="2">F60SS</strain>
    </source>
</reference>
<dbReference type="InterPro" id="IPR044681">
    <property type="entry name" value="PICBP-like"/>
</dbReference>
<protein>
    <submittedName>
        <fullName evidence="2">Uncharacterized protein</fullName>
    </submittedName>
</protein>
<reference evidence="2" key="1">
    <citation type="submission" date="2022-02" db="EMBL/GenBank/DDBJ databases">
        <authorList>
            <person name="Henning P.M."/>
            <person name="McCubbin A.G."/>
            <person name="Shore J.S."/>
        </authorList>
    </citation>
    <scope>NUCLEOTIDE SEQUENCE</scope>
    <source>
        <strain evidence="2">F60SS</strain>
        <tissue evidence="2">Leaves</tissue>
    </source>
</reference>
<accession>A0A9Q0GC64</accession>
<sequence>MEADSCSTISEPTSITTIESSSSSSSGYHDGGEAIRNRGGRETRPKVKKLRSIKLTRLPSLRFATRQTKLQPDNLSFLSNDAASSHISTPLGSEMSGASPNYMKNTSCSSAKESLQASFWFCTNKVYLKY</sequence>
<gene>
    <name evidence="2" type="ORF">Tsubulata_045814</name>
</gene>
<feature type="region of interest" description="Disordered" evidence="1">
    <location>
        <begin position="1"/>
        <end position="49"/>
    </location>
</feature>